<reference evidence="3" key="1">
    <citation type="journal article" date="2016" name="Nat. Commun.">
        <title>Genome analysis of three Pneumocystis species reveals adaptation mechanisms to life exclusively in mammalian hosts.</title>
        <authorList>
            <person name="Ma L."/>
            <person name="Chen Z."/>
            <person name="Huang D.W."/>
            <person name="Kutty G."/>
            <person name="Ishihara M."/>
            <person name="Wang H."/>
            <person name="Abouelleil A."/>
            <person name="Bishop L."/>
            <person name="Davey E."/>
            <person name="Deng R."/>
            <person name="Deng X."/>
            <person name="Fan L."/>
            <person name="Fantoni G."/>
            <person name="Fitzgerald M."/>
            <person name="Gogineni E."/>
            <person name="Goldberg J.M."/>
            <person name="Handley G."/>
            <person name="Hu X."/>
            <person name="Huber C."/>
            <person name="Jiao X."/>
            <person name="Jones K."/>
            <person name="Levin J.Z."/>
            <person name="Liu Y."/>
            <person name="Macdonald P."/>
            <person name="Melnikov A."/>
            <person name="Raley C."/>
            <person name="Sassi M."/>
            <person name="Sherman B.T."/>
            <person name="Song X."/>
            <person name="Sykes S."/>
            <person name="Tran B."/>
            <person name="Walsh L."/>
            <person name="Xia Y."/>
            <person name="Yang J."/>
            <person name="Young S."/>
            <person name="Zeng Q."/>
            <person name="Zheng X."/>
            <person name="Stephens R."/>
            <person name="Nusbaum C."/>
            <person name="Birren B.W."/>
            <person name="Azadi P."/>
            <person name="Lempicki R.A."/>
            <person name="Cuomo C.A."/>
            <person name="Kovacs J.A."/>
        </authorList>
    </citation>
    <scope>NUCLEOTIDE SEQUENCE [LARGE SCALE GENOMIC DNA]</scope>
    <source>
        <strain evidence="3">RU7</strain>
    </source>
</reference>
<sequence>MLFDAVSCTIPPILDAKSTTCLNIVDSAAFLSEYLGKATRPNTHVSQQTSTNGSLEIRMVLQNAGANAQLYKILQHLETYDVKDIQLPENEKEKRSKKKKHSKDESKEKHSKDEPKKKHLKDELKRKHSKDDSKKHSKKKKKSRSDDASN</sequence>
<organism evidence="2 3">
    <name type="scientific">Pneumocystis jirovecii (strain RU7)</name>
    <name type="common">Human pneumocystis pneumonia agent</name>
    <dbReference type="NCBI Taxonomy" id="1408657"/>
    <lineage>
        <taxon>Eukaryota</taxon>
        <taxon>Fungi</taxon>
        <taxon>Dikarya</taxon>
        <taxon>Ascomycota</taxon>
        <taxon>Taphrinomycotina</taxon>
        <taxon>Pneumocystomycetes</taxon>
        <taxon>Pneumocystaceae</taxon>
        <taxon>Pneumocystis</taxon>
    </lineage>
</organism>
<dbReference type="EMBL" id="LFWA01000012">
    <property type="protein sequence ID" value="KTW28280.1"/>
    <property type="molecule type" value="Genomic_DNA"/>
</dbReference>
<dbReference type="RefSeq" id="XP_018228842.1">
    <property type="nucleotide sequence ID" value="XM_018374962.1"/>
</dbReference>
<dbReference type="GeneID" id="28941217"/>
<feature type="region of interest" description="Disordered" evidence="1">
    <location>
        <begin position="83"/>
        <end position="150"/>
    </location>
</feature>
<comment type="caution">
    <text evidence="2">The sequence shown here is derived from an EMBL/GenBank/DDBJ whole genome shotgun (WGS) entry which is preliminary data.</text>
</comment>
<evidence type="ECO:0000256" key="1">
    <source>
        <dbReference type="SAM" id="MobiDB-lite"/>
    </source>
</evidence>
<protein>
    <submittedName>
        <fullName evidence="2">Uncharacterized protein</fullName>
    </submittedName>
</protein>
<evidence type="ECO:0000313" key="2">
    <source>
        <dbReference type="EMBL" id="KTW28280.1"/>
    </source>
</evidence>
<dbReference type="VEuPathDB" id="FungiDB:T551_02699"/>
<accession>A0A0W4ZIT2</accession>
<name>A0A0W4ZIT2_PNEJ7</name>
<gene>
    <name evidence="2" type="ORF">T551_02699</name>
</gene>
<feature type="compositionally biased region" description="Basic and acidic residues" evidence="1">
    <location>
        <begin position="83"/>
        <end position="94"/>
    </location>
</feature>
<dbReference type="Proteomes" id="UP000053447">
    <property type="component" value="Unassembled WGS sequence"/>
</dbReference>
<evidence type="ECO:0000313" key="3">
    <source>
        <dbReference type="Proteomes" id="UP000053447"/>
    </source>
</evidence>
<proteinExistence type="predicted"/>
<feature type="compositionally biased region" description="Basic and acidic residues" evidence="1">
    <location>
        <begin position="102"/>
        <end position="134"/>
    </location>
</feature>
<dbReference type="AlphaFoldDB" id="A0A0W4ZIT2"/>
<dbReference type="OrthoDB" id="5413904at2759"/>
<keyword evidence="3" id="KW-1185">Reference proteome</keyword>